<dbReference type="InParanoid" id="A0A6J3BWJ1"/>
<evidence type="ECO:0000256" key="8">
    <source>
        <dbReference type="ARBA" id="ARBA00023136"/>
    </source>
</evidence>
<feature type="transmembrane region" description="Helical" evidence="10">
    <location>
        <begin position="59"/>
        <end position="82"/>
    </location>
</feature>
<dbReference type="EC" id="2.3.1.199" evidence="10"/>
<accession>A0A6J3BWJ1</accession>
<feature type="transmembrane region" description="Helical" evidence="10">
    <location>
        <begin position="111"/>
        <end position="131"/>
    </location>
</feature>
<dbReference type="Pfam" id="PF01151">
    <property type="entry name" value="ELO"/>
    <property type="match status" value="1"/>
</dbReference>
<keyword evidence="7 10" id="KW-0443">Lipid metabolism</keyword>
<dbReference type="GO" id="GO:0030148">
    <property type="term" value="P:sphingolipid biosynthetic process"/>
    <property type="evidence" value="ECO:0007669"/>
    <property type="project" value="TreeGrafter"/>
</dbReference>
<evidence type="ECO:0000256" key="7">
    <source>
        <dbReference type="ARBA" id="ARBA00023098"/>
    </source>
</evidence>
<evidence type="ECO:0000256" key="10">
    <source>
        <dbReference type="RuleBase" id="RU361115"/>
    </source>
</evidence>
<gene>
    <name evidence="12" type="primary">LOC116413069</name>
</gene>
<dbReference type="GeneID" id="116413069"/>
<sequence length="272" mass="31990">MEAIYRIYNEIFNENADPRCKDWLLMSSPWPVMAIIAVYLVIIKLILPMHMRGRKPYDLRVVIMWYNILQIVANSIVAWGILTSGWTTTYHFGCMLPDYSMNPEALRMLSFLWWTLFIKIFEMMETMFYILRKKYRQASFLHIYHHISTFTFVWMAVKYVGGGITSFSPMLNSAVHVIMYSYYLLSAVGSPSTKAFLAKYKKWLTMFQMIQFTVILVFSLQIFLPSCPAPLGVGVFYIVNVVFVYYMFYNFYMNNYTTKTKFNQNGNGVKSN</sequence>
<comment type="catalytic activity">
    <reaction evidence="10">
        <text>a very-long-chain acyl-CoA + malonyl-CoA + H(+) = a very-long-chain 3-oxoacyl-CoA + CO2 + CoA</text>
        <dbReference type="Rhea" id="RHEA:32727"/>
        <dbReference type="ChEBI" id="CHEBI:15378"/>
        <dbReference type="ChEBI" id="CHEBI:16526"/>
        <dbReference type="ChEBI" id="CHEBI:57287"/>
        <dbReference type="ChEBI" id="CHEBI:57384"/>
        <dbReference type="ChEBI" id="CHEBI:90725"/>
        <dbReference type="ChEBI" id="CHEBI:90736"/>
        <dbReference type="EC" id="2.3.1.199"/>
    </reaction>
</comment>
<keyword evidence="9 10" id="KW-0275">Fatty acid biosynthesis</keyword>
<dbReference type="Proteomes" id="UP001652740">
    <property type="component" value="Unplaced"/>
</dbReference>
<feature type="transmembrane region" description="Helical" evidence="10">
    <location>
        <begin position="203"/>
        <end position="224"/>
    </location>
</feature>
<keyword evidence="6 10" id="KW-1133">Transmembrane helix</keyword>
<evidence type="ECO:0000256" key="1">
    <source>
        <dbReference type="ARBA" id="ARBA00004141"/>
    </source>
</evidence>
<organism evidence="11 12">
    <name type="scientific">Galleria mellonella</name>
    <name type="common">Greater wax moth</name>
    <dbReference type="NCBI Taxonomy" id="7137"/>
    <lineage>
        <taxon>Eukaryota</taxon>
        <taxon>Metazoa</taxon>
        <taxon>Ecdysozoa</taxon>
        <taxon>Arthropoda</taxon>
        <taxon>Hexapoda</taxon>
        <taxon>Insecta</taxon>
        <taxon>Pterygota</taxon>
        <taxon>Neoptera</taxon>
        <taxon>Endopterygota</taxon>
        <taxon>Lepidoptera</taxon>
        <taxon>Glossata</taxon>
        <taxon>Ditrysia</taxon>
        <taxon>Pyraloidea</taxon>
        <taxon>Pyralidae</taxon>
        <taxon>Galleriinae</taxon>
        <taxon>Galleria</taxon>
    </lineage>
</organism>
<evidence type="ECO:0000313" key="12">
    <source>
        <dbReference type="RefSeq" id="XP_031765778.1"/>
    </source>
</evidence>
<keyword evidence="2 10" id="KW-0444">Lipid biosynthesis</keyword>
<dbReference type="GO" id="GO:0005789">
    <property type="term" value="C:endoplasmic reticulum membrane"/>
    <property type="evidence" value="ECO:0007669"/>
    <property type="project" value="TreeGrafter"/>
</dbReference>
<dbReference type="GO" id="GO:0019367">
    <property type="term" value="P:fatty acid elongation, saturated fatty acid"/>
    <property type="evidence" value="ECO:0007669"/>
    <property type="project" value="TreeGrafter"/>
</dbReference>
<feature type="transmembrane region" description="Helical" evidence="10">
    <location>
        <begin position="28"/>
        <end position="47"/>
    </location>
</feature>
<dbReference type="PANTHER" id="PTHR11157:SF113">
    <property type="entry name" value="ELONGATION OF VERY LONG CHAIN FATTY ACIDS PROTEIN"/>
    <property type="match status" value="1"/>
</dbReference>
<protein>
    <recommendedName>
        <fullName evidence="10">Elongation of very long chain fatty acids protein</fullName>
        <ecNumber evidence="10">2.3.1.199</ecNumber>
    </recommendedName>
    <alternativeName>
        <fullName evidence="10">Very-long-chain 3-oxoacyl-CoA synthase</fullName>
    </alternativeName>
</protein>
<keyword evidence="5 10" id="KW-0276">Fatty acid metabolism</keyword>
<dbReference type="GO" id="GO:0042761">
    <property type="term" value="P:very long-chain fatty acid biosynthetic process"/>
    <property type="evidence" value="ECO:0007669"/>
    <property type="project" value="TreeGrafter"/>
</dbReference>
<reference evidence="12" key="1">
    <citation type="submission" date="2025-08" db="UniProtKB">
        <authorList>
            <consortium name="RefSeq"/>
        </authorList>
    </citation>
    <scope>IDENTIFICATION</scope>
    <source>
        <tissue evidence="12">Whole larvae</tissue>
    </source>
</reference>
<keyword evidence="11" id="KW-1185">Reference proteome</keyword>
<dbReference type="GO" id="GO:0009922">
    <property type="term" value="F:fatty acid elongase activity"/>
    <property type="evidence" value="ECO:0007669"/>
    <property type="project" value="UniProtKB-EC"/>
</dbReference>
<dbReference type="GO" id="GO:0034625">
    <property type="term" value="P:fatty acid elongation, monounsaturated fatty acid"/>
    <property type="evidence" value="ECO:0007669"/>
    <property type="project" value="TreeGrafter"/>
</dbReference>
<dbReference type="InterPro" id="IPR002076">
    <property type="entry name" value="ELO_fam"/>
</dbReference>
<name>A0A6J3BWJ1_GALME</name>
<feature type="transmembrane region" description="Helical" evidence="10">
    <location>
        <begin position="173"/>
        <end position="191"/>
    </location>
</feature>
<dbReference type="OrthoDB" id="434092at2759"/>
<evidence type="ECO:0000256" key="9">
    <source>
        <dbReference type="ARBA" id="ARBA00023160"/>
    </source>
</evidence>
<evidence type="ECO:0000256" key="3">
    <source>
        <dbReference type="ARBA" id="ARBA00022679"/>
    </source>
</evidence>
<keyword evidence="4 10" id="KW-0812">Transmembrane</keyword>
<dbReference type="AlphaFoldDB" id="A0A6J3BWJ1"/>
<dbReference type="RefSeq" id="XP_031765778.1">
    <property type="nucleotide sequence ID" value="XM_031909918.2"/>
</dbReference>
<comment type="similarity">
    <text evidence="10">Belongs to the ELO family.</text>
</comment>
<dbReference type="PANTHER" id="PTHR11157">
    <property type="entry name" value="FATTY ACID ACYL TRANSFERASE-RELATED"/>
    <property type="match status" value="1"/>
</dbReference>
<evidence type="ECO:0000256" key="5">
    <source>
        <dbReference type="ARBA" id="ARBA00022832"/>
    </source>
</evidence>
<keyword evidence="8 10" id="KW-0472">Membrane</keyword>
<evidence type="ECO:0000313" key="11">
    <source>
        <dbReference type="Proteomes" id="UP001652740"/>
    </source>
</evidence>
<proteinExistence type="inferred from homology"/>
<dbReference type="KEGG" id="gmw:116413069"/>
<comment type="subcellular location">
    <subcellularLocation>
        <location evidence="1">Membrane</location>
        <topology evidence="1">Multi-pass membrane protein</topology>
    </subcellularLocation>
</comment>
<dbReference type="GO" id="GO:0034626">
    <property type="term" value="P:fatty acid elongation, polyunsaturated fatty acid"/>
    <property type="evidence" value="ECO:0007669"/>
    <property type="project" value="TreeGrafter"/>
</dbReference>
<feature type="transmembrane region" description="Helical" evidence="10">
    <location>
        <begin position="230"/>
        <end position="252"/>
    </location>
</feature>
<evidence type="ECO:0000256" key="2">
    <source>
        <dbReference type="ARBA" id="ARBA00022516"/>
    </source>
</evidence>
<evidence type="ECO:0000256" key="4">
    <source>
        <dbReference type="ARBA" id="ARBA00022692"/>
    </source>
</evidence>
<evidence type="ECO:0000256" key="6">
    <source>
        <dbReference type="ARBA" id="ARBA00022989"/>
    </source>
</evidence>
<feature type="transmembrane region" description="Helical" evidence="10">
    <location>
        <begin position="143"/>
        <end position="161"/>
    </location>
</feature>
<keyword evidence="3 10" id="KW-0808">Transferase</keyword>